<keyword evidence="5 12" id="KW-0378">Hydrolase</keyword>
<dbReference type="InterPro" id="IPR041383">
    <property type="entry name" value="RuvC_III"/>
</dbReference>
<dbReference type="Gene3D" id="1.10.30.50">
    <property type="match status" value="1"/>
</dbReference>
<comment type="similarity">
    <text evidence="12">Belongs to the CRISPR-associated Cas9 family.</text>
</comment>
<comment type="subunit">
    <text evidence="11 12">Monomer. Binds crRNA and tracrRNA.</text>
</comment>
<evidence type="ECO:0000256" key="12">
    <source>
        <dbReference type="HAMAP-Rule" id="MF_01480"/>
    </source>
</evidence>
<dbReference type="GO" id="GO:0046872">
    <property type="term" value="F:metal ion binding"/>
    <property type="evidence" value="ECO:0007669"/>
    <property type="project" value="UniProtKB-UniRule"/>
</dbReference>
<feature type="region of interest" description="Disordered" evidence="14">
    <location>
        <begin position="176"/>
        <end position="203"/>
    </location>
</feature>
<gene>
    <name evidence="12 16" type="primary">cas9</name>
    <name evidence="16" type="ORF">DI544_12300</name>
</gene>
<evidence type="ECO:0000256" key="1">
    <source>
        <dbReference type="ARBA" id="ARBA00001946"/>
    </source>
</evidence>
<feature type="binding site" evidence="12">
    <location>
        <position position="532"/>
    </location>
    <ligand>
        <name>Mg(2+)</name>
        <dbReference type="ChEBI" id="CHEBI:18420"/>
        <label>1</label>
    </ligand>
</feature>
<dbReference type="NCBIfam" id="TIGR01865">
    <property type="entry name" value="cas_Csn1"/>
    <property type="match status" value="1"/>
</dbReference>
<organism evidence="16 17">
    <name type="scientific">Sphingomonas taxi</name>
    <dbReference type="NCBI Taxonomy" id="1549858"/>
    <lineage>
        <taxon>Bacteria</taxon>
        <taxon>Pseudomonadati</taxon>
        <taxon>Pseudomonadota</taxon>
        <taxon>Alphaproteobacteria</taxon>
        <taxon>Sphingomonadales</taxon>
        <taxon>Sphingomonadaceae</taxon>
        <taxon>Sphingomonas</taxon>
    </lineage>
</organism>
<evidence type="ECO:0000256" key="11">
    <source>
        <dbReference type="ARBA" id="ARBA00046380"/>
    </source>
</evidence>
<feature type="binding site" evidence="12">
    <location>
        <position position="14"/>
    </location>
    <ligand>
        <name>Mg(2+)</name>
        <dbReference type="ChEBI" id="CHEBI:18420"/>
        <label>1</label>
    </ligand>
</feature>
<keyword evidence="7 12" id="KW-0694">RNA-binding</keyword>
<dbReference type="InterPro" id="IPR036397">
    <property type="entry name" value="RNaseH_sf"/>
</dbReference>
<keyword evidence="4 12" id="KW-0255">Endonuclease</keyword>
<evidence type="ECO:0000313" key="17">
    <source>
        <dbReference type="Proteomes" id="UP000249229"/>
    </source>
</evidence>
<evidence type="ECO:0000256" key="14">
    <source>
        <dbReference type="SAM" id="MobiDB-lite"/>
    </source>
</evidence>
<dbReference type="GO" id="GO:0016787">
    <property type="term" value="F:hydrolase activity"/>
    <property type="evidence" value="ECO:0007669"/>
    <property type="project" value="UniProtKB-KW"/>
</dbReference>
<dbReference type="InterPro" id="IPR040619">
    <property type="entry name" value="Cas9_alpha-helical_lobe"/>
</dbReference>
<dbReference type="GO" id="GO:0003677">
    <property type="term" value="F:DNA binding"/>
    <property type="evidence" value="ECO:0007669"/>
    <property type="project" value="UniProtKB-UniRule"/>
</dbReference>
<evidence type="ECO:0000256" key="3">
    <source>
        <dbReference type="ARBA" id="ARBA00022723"/>
    </source>
</evidence>
<dbReference type="Proteomes" id="UP000249229">
    <property type="component" value="Unassembled WGS sequence"/>
</dbReference>
<feature type="binding site" evidence="12">
    <location>
        <position position="775"/>
    </location>
    <ligand>
        <name>Mg(2+)</name>
        <dbReference type="ChEBI" id="CHEBI:18420"/>
        <label>2</label>
    </ligand>
</feature>
<evidence type="ECO:0000256" key="13">
    <source>
        <dbReference type="SAM" id="Coils"/>
    </source>
</evidence>
<feature type="active site" description="For RuvC-like nuclease domain" evidence="12">
    <location>
        <position position="14"/>
    </location>
</feature>
<keyword evidence="9 12" id="KW-0238">DNA-binding</keyword>
<dbReference type="PROSITE" id="PS51749">
    <property type="entry name" value="HNH_CAS9"/>
    <property type="match status" value="1"/>
</dbReference>
<feature type="binding site" evidence="12">
    <location>
        <position position="14"/>
    </location>
    <ligand>
        <name>Mg(2+)</name>
        <dbReference type="ChEBI" id="CHEBI:18420"/>
        <label>2</label>
    </ligand>
</feature>
<feature type="binding site" evidence="12">
    <location>
        <position position="536"/>
    </location>
    <ligand>
        <name>Mg(2+)</name>
        <dbReference type="ChEBI" id="CHEBI:18420"/>
        <label>2</label>
    </ligand>
</feature>
<feature type="coiled-coil region" evidence="13">
    <location>
        <begin position="530"/>
        <end position="557"/>
    </location>
</feature>
<dbReference type="InterPro" id="IPR033114">
    <property type="entry name" value="HNH_CAS9"/>
</dbReference>
<feature type="binding site" evidence="12">
    <location>
        <position position="536"/>
    </location>
    <ligand>
        <name>Mg(2+)</name>
        <dbReference type="ChEBI" id="CHEBI:18420"/>
        <label>1</label>
    </ligand>
</feature>
<evidence type="ECO:0000256" key="10">
    <source>
        <dbReference type="ARBA" id="ARBA00023211"/>
    </source>
</evidence>
<dbReference type="Pfam" id="PF18541">
    <property type="entry name" value="RuvC_III"/>
    <property type="match status" value="1"/>
</dbReference>
<evidence type="ECO:0000256" key="8">
    <source>
        <dbReference type="ARBA" id="ARBA00023118"/>
    </source>
</evidence>
<feature type="domain" description="HNH Cas9-type" evidence="15">
    <location>
        <begin position="540"/>
        <end position="705"/>
    </location>
</feature>
<keyword evidence="2 12" id="KW-0540">Nuclease</keyword>
<dbReference type="GO" id="GO:0043571">
    <property type="term" value="P:maintenance of CRISPR repeat elements"/>
    <property type="evidence" value="ECO:0007669"/>
    <property type="project" value="UniProtKB-UniRule"/>
</dbReference>
<comment type="function">
    <text evidence="12">CRISPR (clustered regularly interspaced short palindromic repeat) is an adaptive immune system that provides protection against mobile genetic elements (viruses, transposable elements and conjugative plasmids). CRISPR clusters contain spacers, sequences complementary to antecedent mobile elements, and target invading nucleic acids. CRISPR clusters are transcribed and processed into CRISPR RNA (crRNA). In type II CRISPR systems correct processing of pre-crRNA requires a trans-encoded small RNA (tracrRNA), endogenous ribonuclease 3 (rnc) and this protein. The tracrRNA serves as a guide for ribonuclease 3-aided processing of pre-crRNA. Subsequently Cas9/crRNA/tracrRNA endonucleolytically cleaves linear or circular dsDNA target complementary to the spacer; Cas9 is inactive in the absence of the 2 guide RNAs (gRNA). Cas9 recognizes the protospacer adjacent motif (PAM) in the CRISPR repeat sequences to help distinguish self versus nonself, as targets within the bacterial CRISPR locus do not have PAMs. PAM recognition is also required for catalytic activity.</text>
</comment>
<feature type="region of interest" description="Disordered" evidence="14">
    <location>
        <begin position="1074"/>
        <end position="1093"/>
    </location>
</feature>
<evidence type="ECO:0000256" key="9">
    <source>
        <dbReference type="ARBA" id="ARBA00023125"/>
    </source>
</evidence>
<dbReference type="EC" id="3.1.-.-" evidence="12"/>
<sequence length="1093" mass="123585">MAGGDVTNWRLGIDLGTNSLGWAALRLGADGRPAGIIAAGSRIFSDGRDPKSGASLAVDRREARAMRRRRDRFQQRQRALMKYLVADGLFPAEREERRGLETLDPFMLRATALDEALPLHHLGRAIWHLNQRRGFRSNRKTDRPDDDSGKIKVAVGRLRDAMDAAGARTFGEWLHQRRQPSEDHPDGLPVRTRLRAEPGDNAKGTGYDFYPDRALLEDEFDAIWSAQAEHHPDVLTPEVHDRLYEIVFHQRPLKTPQVGTCTFGSGEPRLPKAHPLFQRRRLLEELNALRIVRAGQVAERLTPEQRDLLLLKLKSKGKVSFESLRKVLKLDPDARFNKESENRTELKGDEVAAAMLTKTRLGNRWEHLSPDEQWEVIERLESAESDEQVEAFRAWVATRFDLSGEQAVAISAARLPQGHGRFGETATRGLIDALTHDRDPDGRVIVYSEAVARLGYHHSDFRTDQTYDELPPYPEILERHLMPGSGDPAEKDIFKRLGRLTNPTVHIGLNQLRRTVNRLIAHHGRPAEIAIELARELKLTEDEKKELGRRNRQNREEAERRSRALLGMDTDGNRIGRPVADDTGANRALLKLWEELDRDNVAGRQCIYTGKQIGIHMLFNGEVEIDHILPLSSTLDDSNANKLLCLREANRFKQKRSPWEAWGHTDQWDEIAERAARLPRNKRWRFEPDAMTRHQEEGGFLARHLADTQYLARLAHEYLGSLYSDRGEGSGRIWVSPGRLTEMVRRKLGLNDLLPDHNFAGGADQPKNRLDHRHHAIDAIVIAIVDRAMLQAISRVSGQEGEAGRERLTVRPPWDGFRDEVATVVRGIVVSHRTDHGTAGHGTGSTAGRLHNDTAYRLTGETDARGVPIVVRRKPLAGLKPAEIGTVRDPDLRAALLEWTAGKDGKALDAALARFATHGPLPFRGIRRARVTETLTVIPIRDREGRVYKGYKGDSNYRYDIWEMPDGRWRAAVISMFDAHQPGERPRPHPAAKRIMRLHRDDVLAIERDGGPRELMRIVKFSERAFVIAPPHEGGALKARDADKGDPFKYVYPSPNTLKSWRARKVDVDEAGRVRDPGFPMRTARRPTRTAAA</sequence>
<reference evidence="16 17" key="1">
    <citation type="submission" date="2017-08" db="EMBL/GenBank/DDBJ databases">
        <title>Infants hospitalized years apart are colonized by the same room-sourced microbial strains.</title>
        <authorList>
            <person name="Brooks B."/>
            <person name="Olm M.R."/>
            <person name="Firek B.A."/>
            <person name="Baker R."/>
            <person name="Thomas B.C."/>
            <person name="Morowitz M.J."/>
            <person name="Banfield J.F."/>
        </authorList>
    </citation>
    <scope>NUCLEOTIDE SEQUENCE [LARGE SCALE GENOMIC DNA]</scope>
    <source>
        <strain evidence="16">S2_005_001_R1_22</strain>
    </source>
</reference>
<keyword evidence="10" id="KW-0464">Manganese</keyword>
<dbReference type="AlphaFoldDB" id="A0A2W5QMU2"/>
<dbReference type="EMBL" id="QFQI01000010">
    <property type="protein sequence ID" value="PZQ59177.1"/>
    <property type="molecule type" value="Genomic_DNA"/>
</dbReference>
<evidence type="ECO:0000256" key="5">
    <source>
        <dbReference type="ARBA" id="ARBA00022801"/>
    </source>
</evidence>
<name>A0A2W5QMU2_9SPHN</name>
<dbReference type="InterPro" id="IPR028629">
    <property type="entry name" value="Cas9"/>
</dbReference>
<keyword evidence="3 12" id="KW-0479">Metal-binding</keyword>
<dbReference type="Pfam" id="PF18470">
    <property type="entry name" value="Cas9_a"/>
    <property type="match status" value="1"/>
</dbReference>
<comment type="caution">
    <text evidence="16">The sequence shown here is derived from an EMBL/GenBank/DDBJ whole genome shotgun (WGS) entry which is preliminary data.</text>
</comment>
<dbReference type="InterPro" id="IPR003615">
    <property type="entry name" value="HNH_nuc"/>
</dbReference>
<proteinExistence type="inferred from homology"/>
<dbReference type="HAMAP" id="MF_01480">
    <property type="entry name" value="Cas9"/>
    <property type="match status" value="1"/>
</dbReference>
<dbReference type="Pfam" id="PF13395">
    <property type="entry name" value="HNH_4"/>
    <property type="match status" value="1"/>
</dbReference>
<evidence type="ECO:0000259" key="15">
    <source>
        <dbReference type="PROSITE" id="PS51749"/>
    </source>
</evidence>
<evidence type="ECO:0000256" key="4">
    <source>
        <dbReference type="ARBA" id="ARBA00022759"/>
    </source>
</evidence>
<dbReference type="GO" id="GO:0004519">
    <property type="term" value="F:endonuclease activity"/>
    <property type="evidence" value="ECO:0007669"/>
    <property type="project" value="UniProtKB-UniRule"/>
</dbReference>
<evidence type="ECO:0000256" key="2">
    <source>
        <dbReference type="ARBA" id="ARBA00022722"/>
    </source>
</evidence>
<keyword evidence="13" id="KW-0175">Coiled coil</keyword>
<feature type="active site" description="Proton acceptor for HNH nuclease domain" evidence="12">
    <location>
        <position position="627"/>
    </location>
</feature>
<evidence type="ECO:0000256" key="7">
    <source>
        <dbReference type="ARBA" id="ARBA00022884"/>
    </source>
</evidence>
<evidence type="ECO:0000256" key="6">
    <source>
        <dbReference type="ARBA" id="ARBA00022842"/>
    </source>
</evidence>
<comment type="domain">
    <text evidence="12">Has 2 endonuclease domains. The discontinuous RuvC-like domain cleaves the target DNA noncomplementary to crRNA while the HNH nuclease domain cleaves the target DNA complementary to crRNA.</text>
</comment>
<keyword evidence="8 12" id="KW-0051">Antiviral defense</keyword>
<dbReference type="Gene3D" id="3.30.420.10">
    <property type="entry name" value="Ribonuclease H-like superfamily/Ribonuclease H"/>
    <property type="match status" value="3"/>
</dbReference>
<accession>A0A2W5QMU2</accession>
<feature type="compositionally biased region" description="Basic residues" evidence="14">
    <location>
        <begin position="1083"/>
        <end position="1093"/>
    </location>
</feature>
<evidence type="ECO:0000313" key="16">
    <source>
        <dbReference type="EMBL" id="PZQ59177.1"/>
    </source>
</evidence>
<dbReference type="GO" id="GO:0003723">
    <property type="term" value="F:RNA binding"/>
    <property type="evidence" value="ECO:0007669"/>
    <property type="project" value="UniProtKB-UniRule"/>
</dbReference>
<protein>
    <recommendedName>
        <fullName evidence="12">CRISPR-associated endonuclease Cas9</fullName>
        <ecNumber evidence="12">3.1.-.-</ecNumber>
    </recommendedName>
</protein>
<keyword evidence="6 12" id="KW-0460">Magnesium</keyword>
<dbReference type="GO" id="GO:0051607">
    <property type="term" value="P:defense response to virus"/>
    <property type="evidence" value="ECO:0007669"/>
    <property type="project" value="UniProtKB-UniRule"/>
</dbReference>
<comment type="cofactor">
    <cofactor evidence="1 12">
        <name>Mg(2+)</name>
        <dbReference type="ChEBI" id="CHEBI:18420"/>
    </cofactor>
</comment>